<evidence type="ECO:0000256" key="1">
    <source>
        <dbReference type="SAM" id="MobiDB-lite"/>
    </source>
</evidence>
<feature type="region of interest" description="Disordered" evidence="1">
    <location>
        <begin position="1"/>
        <end position="76"/>
    </location>
</feature>
<organism evidence="2 3">
    <name type="scientific">Cercophora newfieldiana</name>
    <dbReference type="NCBI Taxonomy" id="92897"/>
    <lineage>
        <taxon>Eukaryota</taxon>
        <taxon>Fungi</taxon>
        <taxon>Dikarya</taxon>
        <taxon>Ascomycota</taxon>
        <taxon>Pezizomycotina</taxon>
        <taxon>Sordariomycetes</taxon>
        <taxon>Sordariomycetidae</taxon>
        <taxon>Sordariales</taxon>
        <taxon>Lasiosphaeriaceae</taxon>
        <taxon>Cercophora</taxon>
    </lineage>
</organism>
<comment type="caution">
    <text evidence="2">The sequence shown here is derived from an EMBL/GenBank/DDBJ whole genome shotgun (WGS) entry which is preliminary data.</text>
</comment>
<gene>
    <name evidence="2" type="ORF">B0T16DRAFT_459096</name>
</gene>
<accession>A0AA40CL28</accession>
<dbReference type="SUPFAM" id="SSF56112">
    <property type="entry name" value="Protein kinase-like (PK-like)"/>
    <property type="match status" value="1"/>
</dbReference>
<protein>
    <recommendedName>
        <fullName evidence="4">Protein kinase domain-containing protein</fullName>
    </recommendedName>
</protein>
<evidence type="ECO:0008006" key="4">
    <source>
        <dbReference type="Google" id="ProtNLM"/>
    </source>
</evidence>
<evidence type="ECO:0000313" key="2">
    <source>
        <dbReference type="EMBL" id="KAK0642891.1"/>
    </source>
</evidence>
<dbReference type="EMBL" id="JAULSV010000005">
    <property type="protein sequence ID" value="KAK0642891.1"/>
    <property type="molecule type" value="Genomic_DNA"/>
</dbReference>
<sequence length="568" mass="64435">MARFSFFNRSAESSDLESESQGDSNSLGHECSQCTDTTCHRCRGSTSSEGESIDYPSSEPESDENPSDNGVPSTSGGERIAQILKRDRHNSTSASWSRRGVTHSDDHLYPFVGDLASNPKQVVQLVKRVRDGGLHVRKVRRFDAEHRAAGKDDMAALKIEHRHNQVPGGFIQMSTKIVRCTSLSRDGNAYFMYCNGKTLHRWYTDIFRRGILRPPAAFIVRYVRQVYSTLAVCKFGADDGLPFYHNNLHMNNIYLHWQPGEELPDFHIGDFEWAKTLSSPLDPSLFRSAFRKALYKRPHHDFLYAWEHFRDLMQCLRAEDRDRSWYSLLFVLYRLVRQTVREDISLNDLGAIVVLALHLEQQLLQNDGPFDERSTLAYRRFCETGRAFADRKVERAIHFAPNGLELGGSSAVFSDPPGGYSPVDETGRSTPQLFQHMQTFQHNRVARDVAMSPAESIMVDMARGDFDADEEDEDWKKLTTGWMVSVPLGQQDGSVPPVESRQGTPDSPKPPESPGKKRKREDAVRKEPASEKSVVTVKPPKPRHVKVKVETNPSRRSERIAARSRKPS</sequence>
<keyword evidence="3" id="KW-1185">Reference proteome</keyword>
<evidence type="ECO:0000313" key="3">
    <source>
        <dbReference type="Proteomes" id="UP001174936"/>
    </source>
</evidence>
<proteinExistence type="predicted"/>
<name>A0AA40CL28_9PEZI</name>
<dbReference type="Proteomes" id="UP001174936">
    <property type="component" value="Unassembled WGS sequence"/>
</dbReference>
<feature type="compositionally biased region" description="Polar residues" evidence="1">
    <location>
        <begin position="21"/>
        <end position="37"/>
    </location>
</feature>
<feature type="compositionally biased region" description="Basic and acidic residues" evidence="1">
    <location>
        <begin position="520"/>
        <end position="530"/>
    </location>
</feature>
<dbReference type="AlphaFoldDB" id="A0AA40CL28"/>
<feature type="region of interest" description="Disordered" evidence="1">
    <location>
        <begin position="486"/>
        <end position="568"/>
    </location>
</feature>
<reference evidence="2" key="1">
    <citation type="submission" date="2023-06" db="EMBL/GenBank/DDBJ databases">
        <title>Genome-scale phylogeny and comparative genomics of the fungal order Sordariales.</title>
        <authorList>
            <consortium name="Lawrence Berkeley National Laboratory"/>
            <person name="Hensen N."/>
            <person name="Bonometti L."/>
            <person name="Westerberg I."/>
            <person name="Brannstrom I.O."/>
            <person name="Guillou S."/>
            <person name="Cros-Aarteil S."/>
            <person name="Calhoun S."/>
            <person name="Haridas S."/>
            <person name="Kuo A."/>
            <person name="Mondo S."/>
            <person name="Pangilinan J."/>
            <person name="Riley R."/>
            <person name="Labutti K."/>
            <person name="Andreopoulos B."/>
            <person name="Lipzen A."/>
            <person name="Chen C."/>
            <person name="Yanf M."/>
            <person name="Daum C."/>
            <person name="Ng V."/>
            <person name="Clum A."/>
            <person name="Steindorff A."/>
            <person name="Ohm R."/>
            <person name="Martin F."/>
            <person name="Silar P."/>
            <person name="Natvig D."/>
            <person name="Lalanne C."/>
            <person name="Gautier V."/>
            <person name="Ament-Velasquez S.L."/>
            <person name="Kruys A."/>
            <person name="Hutchinson M.I."/>
            <person name="Powell A.J."/>
            <person name="Barry K."/>
            <person name="Miller A.N."/>
            <person name="Grigoriev I.V."/>
            <person name="Debuchy R."/>
            <person name="Gladieux P."/>
            <person name="Thoren M.H."/>
            <person name="Johannesson H."/>
        </authorList>
    </citation>
    <scope>NUCLEOTIDE SEQUENCE</scope>
    <source>
        <strain evidence="2">SMH2532-1</strain>
    </source>
</reference>
<feature type="compositionally biased region" description="Basic and acidic residues" evidence="1">
    <location>
        <begin position="547"/>
        <end position="561"/>
    </location>
</feature>
<dbReference type="InterPro" id="IPR011009">
    <property type="entry name" value="Kinase-like_dom_sf"/>
</dbReference>